<gene>
    <name evidence="5" type="ORF">SARC_08809</name>
</gene>
<dbReference type="GO" id="GO:0003735">
    <property type="term" value="F:structural constituent of ribosome"/>
    <property type="evidence" value="ECO:0007669"/>
    <property type="project" value="InterPro"/>
</dbReference>
<keyword evidence="2 4" id="KW-0689">Ribosomal protein</keyword>
<reference evidence="5 6" key="1">
    <citation type="submission" date="2011-02" db="EMBL/GenBank/DDBJ databases">
        <title>The Genome Sequence of Sphaeroforma arctica JP610.</title>
        <authorList>
            <consortium name="The Broad Institute Genome Sequencing Platform"/>
            <person name="Russ C."/>
            <person name="Cuomo C."/>
            <person name="Young S.K."/>
            <person name="Zeng Q."/>
            <person name="Gargeya S."/>
            <person name="Alvarado L."/>
            <person name="Berlin A."/>
            <person name="Chapman S.B."/>
            <person name="Chen Z."/>
            <person name="Freedman E."/>
            <person name="Gellesch M."/>
            <person name="Goldberg J."/>
            <person name="Griggs A."/>
            <person name="Gujja S."/>
            <person name="Heilman E."/>
            <person name="Heiman D."/>
            <person name="Howarth C."/>
            <person name="Mehta T."/>
            <person name="Neiman D."/>
            <person name="Pearson M."/>
            <person name="Roberts A."/>
            <person name="Saif S."/>
            <person name="Shea T."/>
            <person name="Shenoy N."/>
            <person name="Sisk P."/>
            <person name="Stolte C."/>
            <person name="Sykes S."/>
            <person name="White J."/>
            <person name="Yandava C."/>
            <person name="Burger G."/>
            <person name="Gray M.W."/>
            <person name="Holland P.W.H."/>
            <person name="King N."/>
            <person name="Lang F.B.F."/>
            <person name="Roger A.J."/>
            <person name="Ruiz-Trillo I."/>
            <person name="Haas B."/>
            <person name="Nusbaum C."/>
            <person name="Birren B."/>
        </authorList>
    </citation>
    <scope>NUCLEOTIDE SEQUENCE [LARGE SCALE GENOMIC DNA]</scope>
    <source>
        <strain evidence="5 6">JP610</strain>
    </source>
</reference>
<dbReference type="GO" id="GO:0022625">
    <property type="term" value="C:cytosolic large ribosomal subunit"/>
    <property type="evidence" value="ECO:0007669"/>
    <property type="project" value="TreeGrafter"/>
</dbReference>
<dbReference type="AlphaFoldDB" id="A0A0L0FS23"/>
<organism evidence="5 6">
    <name type="scientific">Sphaeroforma arctica JP610</name>
    <dbReference type="NCBI Taxonomy" id="667725"/>
    <lineage>
        <taxon>Eukaryota</taxon>
        <taxon>Ichthyosporea</taxon>
        <taxon>Ichthyophonida</taxon>
        <taxon>Sphaeroforma</taxon>
    </lineage>
</organism>
<dbReference type="FunFam" id="3.30.720.90:FF:000001">
    <property type="entry name" value="60S ribosomal protein L38"/>
    <property type="match status" value="1"/>
</dbReference>
<dbReference type="PANTHER" id="PTHR10965">
    <property type="entry name" value="60S RIBOSOMAL PROTEIN L38"/>
    <property type="match status" value="1"/>
</dbReference>
<dbReference type="InterPro" id="IPR038464">
    <property type="entry name" value="Ribosomal_eL38_sf"/>
</dbReference>
<dbReference type="GO" id="GO:0006412">
    <property type="term" value="P:translation"/>
    <property type="evidence" value="ECO:0007669"/>
    <property type="project" value="InterPro"/>
</dbReference>
<accession>A0A0L0FS23</accession>
<dbReference type="Gene3D" id="3.30.720.90">
    <property type="match status" value="1"/>
</dbReference>
<keyword evidence="6" id="KW-1185">Reference proteome</keyword>
<dbReference type="Proteomes" id="UP000054560">
    <property type="component" value="Unassembled WGS sequence"/>
</dbReference>
<dbReference type="Pfam" id="PF01781">
    <property type="entry name" value="Ribosomal_L38e"/>
    <property type="match status" value="1"/>
</dbReference>
<dbReference type="InterPro" id="IPR002675">
    <property type="entry name" value="Ribosomal_eL38"/>
</dbReference>
<dbReference type="GO" id="GO:0022618">
    <property type="term" value="P:protein-RNA complex assembly"/>
    <property type="evidence" value="ECO:0007669"/>
    <property type="project" value="TreeGrafter"/>
</dbReference>
<evidence type="ECO:0000256" key="4">
    <source>
        <dbReference type="RuleBase" id="RU003445"/>
    </source>
</evidence>
<evidence type="ECO:0008006" key="7">
    <source>
        <dbReference type="Google" id="ProtNLM"/>
    </source>
</evidence>
<proteinExistence type="inferred from homology"/>
<evidence type="ECO:0000313" key="6">
    <source>
        <dbReference type="Proteomes" id="UP000054560"/>
    </source>
</evidence>
<evidence type="ECO:0000313" key="5">
    <source>
        <dbReference type="EMBL" id="KNC78768.1"/>
    </source>
</evidence>
<comment type="similarity">
    <text evidence="1 4">Belongs to the eukaryotic ribosomal protein eL38 family.</text>
</comment>
<evidence type="ECO:0000256" key="3">
    <source>
        <dbReference type="ARBA" id="ARBA00023274"/>
    </source>
</evidence>
<evidence type="ECO:0000256" key="1">
    <source>
        <dbReference type="ARBA" id="ARBA00007803"/>
    </source>
</evidence>
<dbReference type="eggNOG" id="KOG3499">
    <property type="taxonomic scope" value="Eukaryota"/>
</dbReference>
<dbReference type="PANTHER" id="PTHR10965:SF0">
    <property type="entry name" value="LARGE RIBOSOMAL SUBUNIT PROTEIN EL38"/>
    <property type="match status" value="1"/>
</dbReference>
<dbReference type="STRING" id="667725.A0A0L0FS23"/>
<name>A0A0L0FS23_9EUKA</name>
<evidence type="ECO:0000256" key="2">
    <source>
        <dbReference type="ARBA" id="ARBA00022980"/>
    </source>
</evidence>
<keyword evidence="3 4" id="KW-0687">Ribonucleoprotein</keyword>
<dbReference type="OrthoDB" id="10258478at2759"/>
<sequence length="104" mass="11951">MNLTDTTTTSMSGDNMGDNINVQLWKIFCNIDNPRQPRQITEIKEFLVTVRRKDASSIKIKKNKDNTKFKVRCSKYLYTLVVTDQDKAQKLESSLPPALNKITL</sequence>
<protein>
    <recommendedName>
        <fullName evidence="7">60S ribosomal protein L38</fullName>
    </recommendedName>
</protein>
<dbReference type="RefSeq" id="XP_014152670.1">
    <property type="nucleotide sequence ID" value="XM_014297195.1"/>
</dbReference>
<dbReference type="EMBL" id="KQ242427">
    <property type="protein sequence ID" value="KNC78768.1"/>
    <property type="molecule type" value="Genomic_DNA"/>
</dbReference>
<dbReference type="GeneID" id="25909313"/>